<feature type="compositionally biased region" description="Polar residues" evidence="5">
    <location>
        <begin position="528"/>
        <end position="543"/>
    </location>
</feature>
<dbReference type="PANTHER" id="PTHR31719">
    <property type="entry name" value="NAC TRANSCRIPTION FACTOR 56"/>
    <property type="match status" value="1"/>
</dbReference>
<accession>A0A835KCQ4</accession>
<dbReference type="EMBL" id="JACEFO010001646">
    <property type="protein sequence ID" value="KAF8726807.1"/>
    <property type="molecule type" value="Genomic_DNA"/>
</dbReference>
<dbReference type="AlphaFoldDB" id="A0A835KCQ4"/>
<reference evidence="7" key="1">
    <citation type="submission" date="2020-07" db="EMBL/GenBank/DDBJ databases">
        <title>Genome sequence and genetic diversity analysis of an under-domesticated orphan crop, white fonio (Digitaria exilis).</title>
        <authorList>
            <person name="Bennetzen J.L."/>
            <person name="Chen S."/>
            <person name="Ma X."/>
            <person name="Wang X."/>
            <person name="Yssel A.E.J."/>
            <person name="Chaluvadi S.R."/>
            <person name="Johnson M."/>
            <person name="Gangashetty P."/>
            <person name="Hamidou F."/>
            <person name="Sanogo M.D."/>
            <person name="Zwaenepoel A."/>
            <person name="Wallace J."/>
            <person name="Van De Peer Y."/>
            <person name="Van Deynze A."/>
        </authorList>
    </citation>
    <scope>NUCLEOTIDE SEQUENCE</scope>
    <source>
        <tissue evidence="7">Leaves</tissue>
    </source>
</reference>
<keyword evidence="3" id="KW-0804">Transcription</keyword>
<evidence type="ECO:0000259" key="6">
    <source>
        <dbReference type="PROSITE" id="PS51005"/>
    </source>
</evidence>
<protein>
    <recommendedName>
        <fullName evidence="6">NAC domain-containing protein</fullName>
    </recommendedName>
</protein>
<evidence type="ECO:0000256" key="2">
    <source>
        <dbReference type="ARBA" id="ARBA00023125"/>
    </source>
</evidence>
<dbReference type="InterPro" id="IPR003441">
    <property type="entry name" value="NAC-dom"/>
</dbReference>
<sequence length="563" mass="62809">MEVAVMQEQQEPQQHELVQQLQFPPGYHFAPTELEIVNYLRRKIEGHELPLHVVNEVAILDWQPGSLVESYKGYGENRWFFFTIREPSSSNKEEEPNRKVRAPPGVKATWKATGSVVPILAKAELPEQQGHGGELAGEEKVVVGTKRVLIYHSSDAEEHGKWSMHEYILKDHAKIGQYALCSIQRKQHSDTMDDDASEEGSSSSSCSKRTSMDPETMTKNKKRKTNKAAQPQQQVVTPVEPPLEPESKTSRRTATTKRKNKASLETERQQQQEVSPVIHVQPPLTPPGQAPPRALQQEQMTPAAYSEPLGLPGAPLHGYPSHSDGMLMLGSSAPLYEKEEEGTPSLSCFQCDGYDTFGDLEFQSIMASWNLKEQPPSFSGPEVIEDSHAQYQPYQDDCDVFALNNNQHLHTEQQYFPGSSSSWMHGQHQIYQQEIEAAFGAQDQHDANAQYHEEPYNVQHELSYNVQPYVPLALLAQQTAYWSSSDQFTESVQGDTSASGSDADLGLPDDVSFNCASFLRDDYPENGVGTQDESSPEALQSQGEPVCDVQPSLACSISDFWGM</sequence>
<feature type="domain" description="NAC" evidence="6">
    <location>
        <begin position="23"/>
        <end position="186"/>
    </location>
</feature>
<feature type="compositionally biased region" description="Basic residues" evidence="5">
    <location>
        <begin position="250"/>
        <end position="261"/>
    </location>
</feature>
<dbReference type="Gene3D" id="2.170.150.80">
    <property type="entry name" value="NAC domain"/>
    <property type="match status" value="1"/>
</dbReference>
<feature type="compositionally biased region" description="Low complexity" evidence="5">
    <location>
        <begin position="227"/>
        <end position="238"/>
    </location>
</feature>
<dbReference type="GO" id="GO:0003677">
    <property type="term" value="F:DNA binding"/>
    <property type="evidence" value="ECO:0007669"/>
    <property type="project" value="UniProtKB-KW"/>
</dbReference>
<keyword evidence="4" id="KW-0539">Nucleus</keyword>
<gene>
    <name evidence="7" type="ORF">HU200_019284</name>
</gene>
<organism evidence="7 8">
    <name type="scientific">Digitaria exilis</name>
    <dbReference type="NCBI Taxonomy" id="1010633"/>
    <lineage>
        <taxon>Eukaryota</taxon>
        <taxon>Viridiplantae</taxon>
        <taxon>Streptophyta</taxon>
        <taxon>Embryophyta</taxon>
        <taxon>Tracheophyta</taxon>
        <taxon>Spermatophyta</taxon>
        <taxon>Magnoliopsida</taxon>
        <taxon>Liliopsida</taxon>
        <taxon>Poales</taxon>
        <taxon>Poaceae</taxon>
        <taxon>PACMAD clade</taxon>
        <taxon>Panicoideae</taxon>
        <taxon>Panicodae</taxon>
        <taxon>Paniceae</taxon>
        <taxon>Anthephorinae</taxon>
        <taxon>Digitaria</taxon>
    </lineage>
</organism>
<dbReference type="Pfam" id="PF02365">
    <property type="entry name" value="NAM"/>
    <property type="match status" value="1"/>
</dbReference>
<proteinExistence type="predicted"/>
<evidence type="ECO:0000256" key="5">
    <source>
        <dbReference type="SAM" id="MobiDB-lite"/>
    </source>
</evidence>
<feature type="region of interest" description="Disordered" evidence="5">
    <location>
        <begin position="189"/>
        <end position="295"/>
    </location>
</feature>
<evidence type="ECO:0000256" key="3">
    <source>
        <dbReference type="ARBA" id="ARBA00023163"/>
    </source>
</evidence>
<evidence type="ECO:0000313" key="8">
    <source>
        <dbReference type="Proteomes" id="UP000636709"/>
    </source>
</evidence>
<keyword evidence="8" id="KW-1185">Reference proteome</keyword>
<dbReference type="PROSITE" id="PS51005">
    <property type="entry name" value="NAC"/>
    <property type="match status" value="1"/>
</dbReference>
<name>A0A835KCQ4_9POAL</name>
<dbReference type="GO" id="GO:0006355">
    <property type="term" value="P:regulation of DNA-templated transcription"/>
    <property type="evidence" value="ECO:0007669"/>
    <property type="project" value="InterPro"/>
</dbReference>
<dbReference type="Proteomes" id="UP000636709">
    <property type="component" value="Unassembled WGS sequence"/>
</dbReference>
<evidence type="ECO:0000256" key="1">
    <source>
        <dbReference type="ARBA" id="ARBA00023015"/>
    </source>
</evidence>
<comment type="caution">
    <text evidence="7">The sequence shown here is derived from an EMBL/GenBank/DDBJ whole genome shotgun (WGS) entry which is preliminary data.</text>
</comment>
<evidence type="ECO:0000256" key="4">
    <source>
        <dbReference type="ARBA" id="ARBA00023242"/>
    </source>
</evidence>
<keyword evidence="2" id="KW-0238">DNA-binding</keyword>
<evidence type="ECO:0000313" key="7">
    <source>
        <dbReference type="EMBL" id="KAF8726807.1"/>
    </source>
</evidence>
<dbReference type="PANTHER" id="PTHR31719:SF94">
    <property type="entry name" value="PROTEIN ATAF2"/>
    <property type="match status" value="1"/>
</dbReference>
<dbReference type="InterPro" id="IPR036093">
    <property type="entry name" value="NAC_dom_sf"/>
</dbReference>
<dbReference type="SUPFAM" id="SSF101941">
    <property type="entry name" value="NAC domain"/>
    <property type="match status" value="1"/>
</dbReference>
<keyword evidence="1" id="KW-0805">Transcription regulation</keyword>
<dbReference type="OrthoDB" id="692749at2759"/>
<feature type="region of interest" description="Disordered" evidence="5">
    <location>
        <begin position="524"/>
        <end position="545"/>
    </location>
</feature>